<protein>
    <submittedName>
        <fullName evidence="1">LmbU family transcriptional regulator</fullName>
    </submittedName>
</protein>
<dbReference type="InterPro" id="IPR049735">
    <property type="entry name" value="NovE/LmbU-like"/>
</dbReference>
<proteinExistence type="predicted"/>
<sequence>MARIPEQPTKKRDLLSKGVDEVLVTRSGLLLPERMDYEAWERAGGQLARISNASAWCLGDWMLYGAATYANRYVYAIEKVGLEYQTLRNYAWVARSFPPERRRPELSFQHHCEVASLAEPEQEMWLSRAEGERWSRNKLRRSIRQARSTTTDPVREKAAIPRISAPADNIEFWKSAATLQGKDFTKWIVEVLDDAASQTLAER</sequence>
<evidence type="ECO:0000313" key="2">
    <source>
        <dbReference type="Proteomes" id="UP001596157"/>
    </source>
</evidence>
<name>A0ABW0ESF3_9PSEU</name>
<dbReference type="RefSeq" id="WP_378249982.1">
    <property type="nucleotide sequence ID" value="NZ_JBHSKF010000014.1"/>
</dbReference>
<evidence type="ECO:0000313" key="1">
    <source>
        <dbReference type="EMBL" id="MFC5290109.1"/>
    </source>
</evidence>
<reference evidence="2" key="1">
    <citation type="journal article" date="2019" name="Int. J. Syst. Evol. Microbiol.">
        <title>The Global Catalogue of Microorganisms (GCM) 10K type strain sequencing project: providing services to taxonomists for standard genome sequencing and annotation.</title>
        <authorList>
            <consortium name="The Broad Institute Genomics Platform"/>
            <consortium name="The Broad Institute Genome Sequencing Center for Infectious Disease"/>
            <person name="Wu L."/>
            <person name="Ma J."/>
        </authorList>
    </citation>
    <scope>NUCLEOTIDE SEQUENCE [LARGE SCALE GENOMIC DNA]</scope>
    <source>
        <strain evidence="2">CCUG 59778</strain>
    </source>
</reference>
<keyword evidence="2" id="KW-1185">Reference proteome</keyword>
<organism evidence="1 2">
    <name type="scientific">Actinokineospora guangxiensis</name>
    <dbReference type="NCBI Taxonomy" id="1490288"/>
    <lineage>
        <taxon>Bacteria</taxon>
        <taxon>Bacillati</taxon>
        <taxon>Actinomycetota</taxon>
        <taxon>Actinomycetes</taxon>
        <taxon>Pseudonocardiales</taxon>
        <taxon>Pseudonocardiaceae</taxon>
        <taxon>Actinokineospora</taxon>
    </lineage>
</organism>
<gene>
    <name evidence="1" type="ORF">ACFPM7_23895</name>
</gene>
<comment type="caution">
    <text evidence="1">The sequence shown here is derived from an EMBL/GenBank/DDBJ whole genome shotgun (WGS) entry which is preliminary data.</text>
</comment>
<dbReference type="Proteomes" id="UP001596157">
    <property type="component" value="Unassembled WGS sequence"/>
</dbReference>
<dbReference type="EMBL" id="JBHSKF010000014">
    <property type="protein sequence ID" value="MFC5290109.1"/>
    <property type="molecule type" value="Genomic_DNA"/>
</dbReference>
<accession>A0ABW0ESF3</accession>
<dbReference type="NCBIfam" id="NF038070">
    <property type="entry name" value="LmbU_fam_TF"/>
    <property type="match status" value="1"/>
</dbReference>